<keyword evidence="3" id="KW-1185">Reference proteome</keyword>
<dbReference type="OrthoDB" id="1258529at2"/>
<dbReference type="eggNOG" id="COG3935">
    <property type="taxonomic scope" value="Bacteria"/>
</dbReference>
<name>A0A0A3IYZ6_9BACL</name>
<protein>
    <recommendedName>
        <fullName evidence="1">Phage conserved hypothetical protein C-terminal domain-containing protein</fullName>
    </recommendedName>
</protein>
<dbReference type="AlphaFoldDB" id="A0A0A3IYZ6"/>
<organism evidence="2 3">
    <name type="scientific">Ureibacillus manganicus DSM 26584</name>
    <dbReference type="NCBI Taxonomy" id="1384049"/>
    <lineage>
        <taxon>Bacteria</taxon>
        <taxon>Bacillati</taxon>
        <taxon>Bacillota</taxon>
        <taxon>Bacilli</taxon>
        <taxon>Bacillales</taxon>
        <taxon>Caryophanaceae</taxon>
        <taxon>Ureibacillus</taxon>
    </lineage>
</organism>
<evidence type="ECO:0000313" key="3">
    <source>
        <dbReference type="Proteomes" id="UP000030416"/>
    </source>
</evidence>
<feature type="domain" description="Phage conserved hypothetical protein C-terminal" evidence="1">
    <location>
        <begin position="194"/>
        <end position="266"/>
    </location>
</feature>
<dbReference type="Proteomes" id="UP000030416">
    <property type="component" value="Unassembled WGS sequence"/>
</dbReference>
<evidence type="ECO:0000313" key="2">
    <source>
        <dbReference type="EMBL" id="KGR80042.1"/>
    </source>
</evidence>
<dbReference type="NCBIfam" id="TIGR02220">
    <property type="entry name" value="phg_TIGR02220"/>
    <property type="match status" value="1"/>
</dbReference>
<comment type="caution">
    <text evidence="2">The sequence shown here is derived from an EMBL/GenBank/DDBJ whole genome shotgun (WGS) entry which is preliminary data.</text>
</comment>
<dbReference type="InterPro" id="IPR011741">
    <property type="entry name" value="Phg_2220_C"/>
</dbReference>
<sequence>MKEKLLIPEAPLQTLPTLALKLGIKEAMILQQLHYRLMHSPYKKDGYTWYRHTYMNWQKQFPFYSEKTISRGFLNLEKDRIIISSQVYNPAKVMKTKWYRIDYEELYRRLGMQYDPINETLVGFGQHPEVQTEISPAIESQNDCSKNTKDSPIVSQYVPQLEDKVVPYIKEEFKEELKKKRPIVEKHLDVVAEVIQYLNKKTNRNYRIDNHSTQRFIKARLKEGYKLEDFKEVINVKVKQWLHDPKMKTFLRPSTLFSPTNFENYLIESKEKRRPARRREIKPVELDFTLGEED</sequence>
<evidence type="ECO:0000259" key="1">
    <source>
        <dbReference type="Pfam" id="PF09524"/>
    </source>
</evidence>
<dbReference type="Pfam" id="PF09524">
    <property type="entry name" value="Phg_2220_C"/>
    <property type="match status" value="1"/>
</dbReference>
<gene>
    <name evidence="2" type="ORF">CD29_03560</name>
</gene>
<reference evidence="2 3" key="1">
    <citation type="submission" date="2014-02" db="EMBL/GenBank/DDBJ databases">
        <title>Draft genome sequence of Lysinibacillus manganicus DSM 26584T.</title>
        <authorList>
            <person name="Zhang F."/>
            <person name="Wang G."/>
            <person name="Zhang L."/>
        </authorList>
    </citation>
    <scope>NUCLEOTIDE SEQUENCE [LARGE SCALE GENOMIC DNA]</scope>
    <source>
        <strain evidence="2 3">DSM 26584</strain>
    </source>
</reference>
<proteinExistence type="predicted"/>
<dbReference type="EMBL" id="JPVN01000003">
    <property type="protein sequence ID" value="KGR80042.1"/>
    <property type="molecule type" value="Genomic_DNA"/>
</dbReference>
<dbReference type="RefSeq" id="WP_052123978.1">
    <property type="nucleotide sequence ID" value="NZ_AVDA01000003.1"/>
</dbReference>
<accession>A0A0A3IYZ6</accession>